<evidence type="ECO:0000256" key="7">
    <source>
        <dbReference type="ARBA" id="ARBA00022840"/>
    </source>
</evidence>
<dbReference type="GO" id="GO:0003991">
    <property type="term" value="F:acetylglutamate kinase activity"/>
    <property type="evidence" value="ECO:0007669"/>
    <property type="project" value="UniProtKB-EC"/>
</dbReference>
<comment type="caution">
    <text evidence="11">The sequence shown here is derived from an EMBL/GenBank/DDBJ whole genome shotgun (WGS) entry which is preliminary data.</text>
</comment>
<evidence type="ECO:0000256" key="4">
    <source>
        <dbReference type="ARBA" id="ARBA00022679"/>
    </source>
</evidence>
<dbReference type="EMBL" id="JBGQPK010000053">
    <property type="protein sequence ID" value="MFL2030020.1"/>
    <property type="molecule type" value="Genomic_DNA"/>
</dbReference>
<dbReference type="HAMAP" id="MF_00082">
    <property type="entry name" value="ArgB"/>
    <property type="match status" value="1"/>
</dbReference>
<comment type="subcellular location">
    <subcellularLocation>
        <location evidence="9">Cytoplasm</location>
    </subcellularLocation>
</comment>
<feature type="site" description="Transition state stabilizer" evidence="9">
    <location>
        <position position="214"/>
    </location>
</feature>
<evidence type="ECO:0000313" key="11">
    <source>
        <dbReference type="EMBL" id="MFL2030020.1"/>
    </source>
</evidence>
<dbReference type="InterPro" id="IPR036393">
    <property type="entry name" value="AceGlu_kinase-like_sf"/>
</dbReference>
<sequence>MSQIIVIKIGGNAVAQLPASFFQQLAQWRQQGQQILIVHGGGPKISQLSGQLHLAVKKIAGVRVTDAATLELTKAVLLGLVQPELLSQLSAHDLPVIGLNAGCNHLLQGHYLDQAIYGEVGVLDQINDTWLTQILSRQIGVIAPLVQTTAGRWLNVNADTAAAEIATKLNASKLVLLTDVPGVLSAGEVLPELSQQKAHSLIAADVIKSGMTPKIKAAFAALNQGVQQAFITNDLTHTGTTFITQKAGLLNE</sequence>
<dbReference type="Gene3D" id="3.40.1160.10">
    <property type="entry name" value="Acetylglutamate kinase-like"/>
    <property type="match status" value="1"/>
</dbReference>
<evidence type="ECO:0000256" key="3">
    <source>
        <dbReference type="ARBA" id="ARBA00022605"/>
    </source>
</evidence>
<keyword evidence="12" id="KW-1185">Reference proteome</keyword>
<keyword evidence="4 9" id="KW-0808">Transferase</keyword>
<keyword evidence="9" id="KW-0963">Cytoplasm</keyword>
<evidence type="ECO:0000256" key="1">
    <source>
        <dbReference type="ARBA" id="ARBA00004828"/>
    </source>
</evidence>
<comment type="function">
    <text evidence="9">Catalyzes the ATP-dependent phosphorylation of N-acetyl-L-glutamate.</text>
</comment>
<evidence type="ECO:0000256" key="5">
    <source>
        <dbReference type="ARBA" id="ARBA00022741"/>
    </source>
</evidence>
<evidence type="ECO:0000256" key="6">
    <source>
        <dbReference type="ARBA" id="ARBA00022777"/>
    </source>
</evidence>
<dbReference type="NCBIfam" id="TIGR00761">
    <property type="entry name" value="argB"/>
    <property type="match status" value="1"/>
</dbReference>
<dbReference type="InterPro" id="IPR001048">
    <property type="entry name" value="Asp/Glu/Uridylate_kinase"/>
</dbReference>
<comment type="catalytic activity">
    <reaction evidence="8 9">
        <text>N-acetyl-L-glutamate + ATP = N-acetyl-L-glutamyl 5-phosphate + ADP</text>
        <dbReference type="Rhea" id="RHEA:14629"/>
        <dbReference type="ChEBI" id="CHEBI:30616"/>
        <dbReference type="ChEBI" id="CHEBI:44337"/>
        <dbReference type="ChEBI" id="CHEBI:57936"/>
        <dbReference type="ChEBI" id="CHEBI:456216"/>
        <dbReference type="EC" id="2.7.2.8"/>
    </reaction>
</comment>
<feature type="domain" description="Aspartate/glutamate/uridylate kinase" evidence="10">
    <location>
        <begin position="4"/>
        <end position="233"/>
    </location>
</feature>
<dbReference type="InterPro" id="IPR037528">
    <property type="entry name" value="ArgB"/>
</dbReference>
<keyword evidence="5 9" id="KW-0547">Nucleotide-binding</keyword>
<dbReference type="PRINTS" id="PR00474">
    <property type="entry name" value="GLU5KINASE"/>
</dbReference>
<feature type="binding site" evidence="9">
    <location>
        <begin position="41"/>
        <end position="42"/>
    </location>
    <ligand>
        <name>substrate</name>
    </ligand>
</feature>
<proteinExistence type="inferred from homology"/>
<dbReference type="RefSeq" id="WP_125550513.1">
    <property type="nucleotide sequence ID" value="NZ_JBGQPK010000053.1"/>
</dbReference>
<dbReference type="EC" id="2.7.2.8" evidence="9"/>
<evidence type="ECO:0000256" key="8">
    <source>
        <dbReference type="ARBA" id="ARBA00048141"/>
    </source>
</evidence>
<feature type="site" description="Transition state stabilizer" evidence="9">
    <location>
        <position position="8"/>
    </location>
</feature>
<feature type="binding site" evidence="9">
    <location>
        <position position="63"/>
    </location>
    <ligand>
        <name>substrate</name>
    </ligand>
</feature>
<dbReference type="Proteomes" id="UP001625389">
    <property type="component" value="Unassembled WGS sequence"/>
</dbReference>
<dbReference type="PANTHER" id="PTHR23342:SF0">
    <property type="entry name" value="N-ACETYLGLUTAMATE SYNTHASE, MITOCHONDRIAL"/>
    <property type="match status" value="1"/>
</dbReference>
<accession>A0ABW8UGS9</accession>
<evidence type="ECO:0000256" key="2">
    <source>
        <dbReference type="ARBA" id="ARBA00022571"/>
    </source>
</evidence>
<evidence type="ECO:0000256" key="9">
    <source>
        <dbReference type="HAMAP-Rule" id="MF_00082"/>
    </source>
</evidence>
<comment type="pathway">
    <text evidence="1 9">Amino-acid biosynthesis; L-arginine biosynthesis; N(2)-acetyl-L-ornithine from L-glutamate: step 2/4.</text>
</comment>
<dbReference type="InterPro" id="IPR001057">
    <property type="entry name" value="Glu/AcGlu_kinase"/>
</dbReference>
<evidence type="ECO:0000259" key="10">
    <source>
        <dbReference type="Pfam" id="PF00696"/>
    </source>
</evidence>
<keyword evidence="2 9" id="KW-0055">Arginine biosynthesis</keyword>
<evidence type="ECO:0000313" key="12">
    <source>
        <dbReference type="Proteomes" id="UP001625389"/>
    </source>
</evidence>
<dbReference type="Pfam" id="PF00696">
    <property type="entry name" value="AA_kinase"/>
    <property type="match status" value="1"/>
</dbReference>
<name>A0ABW8UGS9_9LACO</name>
<dbReference type="InterPro" id="IPR004662">
    <property type="entry name" value="AcgluKinase_fam"/>
</dbReference>
<dbReference type="SUPFAM" id="SSF53633">
    <property type="entry name" value="Carbamate kinase-like"/>
    <property type="match status" value="1"/>
</dbReference>
<feature type="binding site" evidence="9">
    <location>
        <position position="155"/>
    </location>
    <ligand>
        <name>substrate</name>
    </ligand>
</feature>
<keyword evidence="6 9" id="KW-0418">Kinase</keyword>
<comment type="similarity">
    <text evidence="9">Belongs to the acetylglutamate kinase family. ArgB subfamily.</text>
</comment>
<organism evidence="11 12">
    <name type="scientific">Loigolactobacillus zhaoyuanensis</name>
    <dbReference type="NCBI Taxonomy" id="2486017"/>
    <lineage>
        <taxon>Bacteria</taxon>
        <taxon>Bacillati</taxon>
        <taxon>Bacillota</taxon>
        <taxon>Bacilli</taxon>
        <taxon>Lactobacillales</taxon>
        <taxon>Lactobacillaceae</taxon>
        <taxon>Loigolactobacillus</taxon>
    </lineage>
</organism>
<gene>
    <name evidence="9 11" type="primary">argB</name>
    <name evidence="11" type="ORF">ACEN34_10380</name>
</gene>
<dbReference type="PIRSF" id="PIRSF000728">
    <property type="entry name" value="NAGK"/>
    <property type="match status" value="1"/>
</dbReference>
<protein>
    <recommendedName>
        <fullName evidence="9">Acetylglutamate kinase</fullName>
        <ecNumber evidence="9">2.7.2.8</ecNumber>
    </recommendedName>
    <alternativeName>
        <fullName evidence="9">N-acetyl-L-glutamate 5-phosphotransferase</fullName>
    </alternativeName>
    <alternativeName>
        <fullName evidence="9">NAG kinase</fullName>
        <shortName evidence="9">NAGK</shortName>
    </alternativeName>
</protein>
<reference evidence="11 12" key="1">
    <citation type="submission" date="2024-08" db="EMBL/GenBank/DDBJ databases">
        <authorList>
            <person name="Arias E."/>
        </authorList>
    </citation>
    <scope>NUCLEOTIDE SEQUENCE [LARGE SCALE GENOMIC DNA]</scope>
    <source>
        <strain evidence="11 12">FAM 25317</strain>
    </source>
</reference>
<keyword evidence="7 9" id="KW-0067">ATP-binding</keyword>
<keyword evidence="3 9" id="KW-0028">Amino-acid biosynthesis</keyword>
<dbReference type="CDD" id="cd04238">
    <property type="entry name" value="AAK_NAGK-like"/>
    <property type="match status" value="1"/>
</dbReference>
<dbReference type="PANTHER" id="PTHR23342">
    <property type="entry name" value="N-ACETYLGLUTAMATE SYNTHASE"/>
    <property type="match status" value="1"/>
</dbReference>